<protein>
    <submittedName>
        <fullName evidence="2">Uncharacterized protein</fullName>
    </submittedName>
</protein>
<feature type="transmembrane region" description="Helical" evidence="1">
    <location>
        <begin position="73"/>
        <end position="90"/>
    </location>
</feature>
<feature type="transmembrane region" description="Helical" evidence="1">
    <location>
        <begin position="97"/>
        <end position="114"/>
    </location>
</feature>
<gene>
    <name evidence="2" type="ORF">E0Y62_04095</name>
</gene>
<dbReference type="OrthoDB" id="1683460at2"/>
<dbReference type="NCBIfam" id="NF041644">
    <property type="entry name" value="CBO0543_fam"/>
    <property type="match status" value="1"/>
</dbReference>
<evidence type="ECO:0000256" key="1">
    <source>
        <dbReference type="SAM" id="Phobius"/>
    </source>
</evidence>
<keyword evidence="1" id="KW-0812">Transmembrane</keyword>
<dbReference type="RefSeq" id="WP_131236188.1">
    <property type="nucleotide sequence ID" value="NZ_CP183326.1"/>
</dbReference>
<feature type="transmembrane region" description="Helical" evidence="1">
    <location>
        <begin position="129"/>
        <end position="151"/>
    </location>
</feature>
<sequence length="155" mass="18543">MRIEWWLLLSVYALSTGILFLIPKNKIRLATVAFLFKQIITFLIGLVVVELGLLEYPVRLFASINRTSFTYEYYAFPVTCAIFTVWYPHNRRIFIKLGYYITFTSILTLGEVIIEKNTDLIKYIHWEWYISWITICLSFYLTRTFCTWFFAKPED</sequence>
<dbReference type="Proteomes" id="UP000293846">
    <property type="component" value="Unassembled WGS sequence"/>
</dbReference>
<reference evidence="2 3" key="1">
    <citation type="submission" date="2019-03" db="EMBL/GenBank/DDBJ databases">
        <authorList>
            <person name="Jensen L."/>
            <person name="Storgaard J."/>
            <person name="Sulaj E."/>
            <person name="Schramm A."/>
            <person name="Marshall I.P.G."/>
        </authorList>
    </citation>
    <scope>NUCLEOTIDE SEQUENCE [LARGE SCALE GENOMIC DNA]</scope>
    <source>
        <strain evidence="2 3">2017H2G3</strain>
    </source>
</reference>
<keyword evidence="3" id="KW-1185">Reference proteome</keyword>
<name>A0A4R1AZJ3_9BACI</name>
<feature type="transmembrane region" description="Helical" evidence="1">
    <location>
        <begin position="6"/>
        <end position="22"/>
    </location>
</feature>
<evidence type="ECO:0000313" key="2">
    <source>
        <dbReference type="EMBL" id="TCJ05855.1"/>
    </source>
</evidence>
<evidence type="ECO:0000313" key="3">
    <source>
        <dbReference type="Proteomes" id="UP000293846"/>
    </source>
</evidence>
<organism evidence="2 3">
    <name type="scientific">Cytobacillus praedii</name>
    <dbReference type="NCBI Taxonomy" id="1742358"/>
    <lineage>
        <taxon>Bacteria</taxon>
        <taxon>Bacillati</taxon>
        <taxon>Bacillota</taxon>
        <taxon>Bacilli</taxon>
        <taxon>Bacillales</taxon>
        <taxon>Bacillaceae</taxon>
        <taxon>Cytobacillus</taxon>
    </lineage>
</organism>
<comment type="caution">
    <text evidence="2">The sequence shown here is derived from an EMBL/GenBank/DDBJ whole genome shotgun (WGS) entry which is preliminary data.</text>
</comment>
<proteinExistence type="predicted"/>
<dbReference type="STRING" id="1742358.GCA_001439605_03265"/>
<keyword evidence="1" id="KW-0472">Membrane</keyword>
<dbReference type="EMBL" id="SJTH01000003">
    <property type="protein sequence ID" value="TCJ05855.1"/>
    <property type="molecule type" value="Genomic_DNA"/>
</dbReference>
<accession>A0A4R1AZJ3</accession>
<dbReference type="InterPro" id="IPR048147">
    <property type="entry name" value="CBO0543-like"/>
</dbReference>
<dbReference type="AlphaFoldDB" id="A0A4R1AZJ3"/>
<keyword evidence="1" id="KW-1133">Transmembrane helix</keyword>
<feature type="transmembrane region" description="Helical" evidence="1">
    <location>
        <begin position="34"/>
        <end position="53"/>
    </location>
</feature>